<dbReference type="InterPro" id="IPR036087">
    <property type="entry name" value="Nict_dMeBzImd_PRibTrfase_sf"/>
</dbReference>
<evidence type="ECO:0000256" key="8">
    <source>
        <dbReference type="ARBA" id="ARBA00030686"/>
    </source>
</evidence>
<keyword evidence="11" id="KW-1185">Reference proteome</keyword>
<reference evidence="10 11" key="1">
    <citation type="submission" date="2015-05" db="EMBL/GenBank/DDBJ databases">
        <authorList>
            <person name="Tang B."/>
            <person name="Yu Y."/>
        </authorList>
    </citation>
    <scope>NUCLEOTIDE SEQUENCE [LARGE SCALE GENOMIC DNA]</scope>
    <source>
        <strain evidence="10 11">DSM 7029</strain>
    </source>
</reference>
<name>A0A0G3BPW8_9BURK</name>
<dbReference type="Proteomes" id="UP000035352">
    <property type="component" value="Chromosome"/>
</dbReference>
<dbReference type="PANTHER" id="PTHR43463:SF1">
    <property type="entry name" value="NICOTINATE-NUCLEOTIDE--DIMETHYLBENZIMIDAZOLE PHOSPHORIBOSYLTRANSFERASE"/>
    <property type="match status" value="1"/>
</dbReference>
<keyword evidence="5" id="KW-0169">Cobalamin biosynthesis</keyword>
<dbReference type="EC" id="2.4.2.21" evidence="3"/>
<gene>
    <name evidence="10" type="ORF">AAW51_4783</name>
</gene>
<dbReference type="KEGG" id="pbh:AAW51_4783"/>
<dbReference type="RefSeq" id="WP_047196611.1">
    <property type="nucleotide sequence ID" value="NZ_CP011371.1"/>
</dbReference>
<dbReference type="UniPathway" id="UPA00061">
    <property type="reaction ID" value="UER00516"/>
</dbReference>
<evidence type="ECO:0000256" key="7">
    <source>
        <dbReference type="ARBA" id="ARBA00022679"/>
    </source>
</evidence>
<dbReference type="EMBL" id="CP011371">
    <property type="protein sequence ID" value="AKJ31474.1"/>
    <property type="molecule type" value="Genomic_DNA"/>
</dbReference>
<dbReference type="PATRIC" id="fig|413882.6.peg.4991"/>
<evidence type="ECO:0000256" key="1">
    <source>
        <dbReference type="ARBA" id="ARBA00005049"/>
    </source>
</evidence>
<evidence type="ECO:0000256" key="5">
    <source>
        <dbReference type="ARBA" id="ARBA00022573"/>
    </source>
</evidence>
<dbReference type="Gene3D" id="3.40.50.10210">
    <property type="match status" value="1"/>
</dbReference>
<protein>
    <recommendedName>
        <fullName evidence="4">Nicotinate-nucleotide--dimethylbenzimidazole phosphoribosyltransferase</fullName>
        <ecNumber evidence="3">2.4.2.21</ecNumber>
    </recommendedName>
    <alternativeName>
        <fullName evidence="8">N(1)-alpha-phosphoribosyltransferase</fullName>
    </alternativeName>
</protein>
<dbReference type="SUPFAM" id="SSF52733">
    <property type="entry name" value="Nicotinate mononucleotide:5,6-dimethylbenzimidazole phosphoribosyltransferase (CobT)"/>
    <property type="match status" value="1"/>
</dbReference>
<dbReference type="GO" id="GO:0008939">
    <property type="term" value="F:nicotinate-nucleotide-dimethylbenzimidazole phosphoribosyltransferase activity"/>
    <property type="evidence" value="ECO:0007669"/>
    <property type="project" value="UniProtKB-EC"/>
</dbReference>
<evidence type="ECO:0000313" key="11">
    <source>
        <dbReference type="Proteomes" id="UP000035352"/>
    </source>
</evidence>
<comment type="catalytic activity">
    <reaction evidence="9">
        <text>5,6-dimethylbenzimidazole + nicotinate beta-D-ribonucleotide = alpha-ribazole 5'-phosphate + nicotinate + H(+)</text>
        <dbReference type="Rhea" id="RHEA:11196"/>
        <dbReference type="ChEBI" id="CHEBI:15378"/>
        <dbReference type="ChEBI" id="CHEBI:15890"/>
        <dbReference type="ChEBI" id="CHEBI:32544"/>
        <dbReference type="ChEBI" id="CHEBI:57502"/>
        <dbReference type="ChEBI" id="CHEBI:57918"/>
        <dbReference type="EC" id="2.4.2.21"/>
    </reaction>
</comment>
<dbReference type="CDD" id="cd02439">
    <property type="entry name" value="DMB-PRT_CobT"/>
    <property type="match status" value="1"/>
</dbReference>
<evidence type="ECO:0000256" key="9">
    <source>
        <dbReference type="ARBA" id="ARBA00047340"/>
    </source>
</evidence>
<evidence type="ECO:0000256" key="2">
    <source>
        <dbReference type="ARBA" id="ARBA00007110"/>
    </source>
</evidence>
<dbReference type="InterPro" id="IPR003200">
    <property type="entry name" value="Nict_dMeBzImd_PRibTrfase"/>
</dbReference>
<comment type="pathway">
    <text evidence="1">Nucleoside biosynthesis; alpha-ribazole biosynthesis; alpha-ribazole from 5,6-dimethylbenzimidazole: step 1/2.</text>
</comment>
<dbReference type="OrthoDB" id="8882971at2"/>
<evidence type="ECO:0000256" key="4">
    <source>
        <dbReference type="ARBA" id="ARBA00015486"/>
    </source>
</evidence>
<dbReference type="GO" id="GO:0009236">
    <property type="term" value="P:cobalamin biosynthetic process"/>
    <property type="evidence" value="ECO:0007669"/>
    <property type="project" value="UniProtKB-KW"/>
</dbReference>
<sequence>MSQNRSLIAPTFHAPLEQALKKKIEQRQAAAGSLGELEPLAVRLGLIRNTLKPRLHDPQLLVFAADHGLAVDGITTLDGPTTSAQVDAVVANRVPLGVLARAHGLHLTVVDSGLADATPRHPSVLARKIAHGTRNTRVGPAMSVDQAQAAIRAGMEIADHLPGNVLACAGLGVGSEESAALVIARLAQLPVRDLVLTGPQMNPDLLARLMVLLEGAQGRHKNITDPVEIVAAVGGFEIAMMAGAMLVAAGKRSLILVDGLPACAALMLASRIAAPVTDYCVYARSHSRQGLSFALQHLRAGPLLELGLETLDGTGAALAWPLVHSAAAMLSEVTEEEEEVRVSQPAAL</sequence>
<comment type="similarity">
    <text evidence="2">Belongs to the CobT family.</text>
</comment>
<organism evidence="10 11">
    <name type="scientific">Caldimonas brevitalea</name>
    <dbReference type="NCBI Taxonomy" id="413882"/>
    <lineage>
        <taxon>Bacteria</taxon>
        <taxon>Pseudomonadati</taxon>
        <taxon>Pseudomonadota</taxon>
        <taxon>Betaproteobacteria</taxon>
        <taxon>Burkholderiales</taxon>
        <taxon>Sphaerotilaceae</taxon>
        <taxon>Caldimonas</taxon>
    </lineage>
</organism>
<evidence type="ECO:0000256" key="6">
    <source>
        <dbReference type="ARBA" id="ARBA00022676"/>
    </source>
</evidence>
<evidence type="ECO:0000313" key="10">
    <source>
        <dbReference type="EMBL" id="AKJ31474.1"/>
    </source>
</evidence>
<dbReference type="Pfam" id="PF02277">
    <property type="entry name" value="DBI_PRT"/>
    <property type="match status" value="1"/>
</dbReference>
<proteinExistence type="inferred from homology"/>
<keyword evidence="6 10" id="KW-0328">Glycosyltransferase</keyword>
<accession>A0A0G3BPW8</accession>
<dbReference type="AlphaFoldDB" id="A0A0G3BPW8"/>
<dbReference type="InterPro" id="IPR023195">
    <property type="entry name" value="Nict_dMeBzImd_PRibTrfase_N"/>
</dbReference>
<dbReference type="Gene3D" id="1.10.1610.10">
    <property type="match status" value="1"/>
</dbReference>
<keyword evidence="7 10" id="KW-0808">Transferase</keyword>
<dbReference type="STRING" id="413882.AAW51_4783"/>
<evidence type="ECO:0000256" key="3">
    <source>
        <dbReference type="ARBA" id="ARBA00011991"/>
    </source>
</evidence>
<dbReference type="PANTHER" id="PTHR43463">
    <property type="entry name" value="NICOTINATE-NUCLEOTIDE--DIMETHYLBENZIMIDAZOLE PHOSPHORIBOSYLTRANSFERASE"/>
    <property type="match status" value="1"/>
</dbReference>